<reference evidence="2 3" key="1">
    <citation type="journal article" date="2019" name="G3 (Bethesda)">
        <title>Sequencing of a Wild Apple (Malus baccata) Genome Unravels the Differences Between Cultivated and Wild Apple Species Regarding Disease Resistance and Cold Tolerance.</title>
        <authorList>
            <person name="Chen X."/>
        </authorList>
    </citation>
    <scope>NUCLEOTIDE SEQUENCE [LARGE SCALE GENOMIC DNA]</scope>
    <source>
        <strain evidence="3">cv. Shandingzi</strain>
        <tissue evidence="2">Leaves</tissue>
    </source>
</reference>
<proteinExistence type="predicted"/>
<organism evidence="2 3">
    <name type="scientific">Malus baccata</name>
    <name type="common">Siberian crab apple</name>
    <name type="synonym">Pyrus baccata</name>
    <dbReference type="NCBI Taxonomy" id="106549"/>
    <lineage>
        <taxon>Eukaryota</taxon>
        <taxon>Viridiplantae</taxon>
        <taxon>Streptophyta</taxon>
        <taxon>Embryophyta</taxon>
        <taxon>Tracheophyta</taxon>
        <taxon>Spermatophyta</taxon>
        <taxon>Magnoliopsida</taxon>
        <taxon>eudicotyledons</taxon>
        <taxon>Gunneridae</taxon>
        <taxon>Pentapetalae</taxon>
        <taxon>rosids</taxon>
        <taxon>fabids</taxon>
        <taxon>Rosales</taxon>
        <taxon>Rosaceae</taxon>
        <taxon>Amygdaloideae</taxon>
        <taxon>Maleae</taxon>
        <taxon>Malus</taxon>
    </lineage>
</organism>
<keyword evidence="1" id="KW-0812">Transmembrane</keyword>
<accession>A0A540N0H5</accession>
<evidence type="ECO:0000313" key="3">
    <source>
        <dbReference type="Proteomes" id="UP000315295"/>
    </source>
</evidence>
<gene>
    <name evidence="2" type="ORF">C1H46_009864</name>
</gene>
<dbReference type="AlphaFoldDB" id="A0A540N0H5"/>
<evidence type="ECO:0000313" key="2">
    <source>
        <dbReference type="EMBL" id="TQE04557.1"/>
    </source>
</evidence>
<keyword evidence="1" id="KW-0472">Membrane</keyword>
<comment type="caution">
    <text evidence="2">The sequence shown here is derived from an EMBL/GenBank/DDBJ whole genome shotgun (WGS) entry which is preliminary data.</text>
</comment>
<dbReference type="Proteomes" id="UP000315295">
    <property type="component" value="Unassembled WGS sequence"/>
</dbReference>
<protein>
    <submittedName>
        <fullName evidence="2">Uncharacterized protein</fullName>
    </submittedName>
</protein>
<evidence type="ECO:0000256" key="1">
    <source>
        <dbReference type="SAM" id="Phobius"/>
    </source>
</evidence>
<dbReference type="EMBL" id="VIEB01000138">
    <property type="protein sequence ID" value="TQE04557.1"/>
    <property type="molecule type" value="Genomic_DNA"/>
</dbReference>
<feature type="transmembrane region" description="Helical" evidence="1">
    <location>
        <begin position="14"/>
        <end position="31"/>
    </location>
</feature>
<keyword evidence="3" id="KW-1185">Reference proteome</keyword>
<sequence>MSFVGEEERWWLRLCYWGVLALSIFNFLQAVKKASSRRKTRVDQTEMRLEGLNWVQQNCDPIKGKQGWFVSYLITNKTYHDL</sequence>
<name>A0A540N0H5_MALBA</name>
<keyword evidence="1" id="KW-1133">Transmembrane helix</keyword>